<proteinExistence type="predicted"/>
<keyword evidence="2" id="KW-0812">Transmembrane</keyword>
<evidence type="ECO:0000259" key="3">
    <source>
        <dbReference type="Pfam" id="PF04024"/>
    </source>
</evidence>
<feature type="compositionally biased region" description="Low complexity" evidence="1">
    <location>
        <begin position="135"/>
        <end position="148"/>
    </location>
</feature>
<dbReference type="InterPro" id="IPR007168">
    <property type="entry name" value="Phageshock_PspC_N"/>
</dbReference>
<keyword evidence="5" id="KW-1185">Reference proteome</keyword>
<organism evidence="4 5">
    <name type="scientific">Euzebya pacifica</name>
    <dbReference type="NCBI Taxonomy" id="1608957"/>
    <lineage>
        <taxon>Bacteria</taxon>
        <taxon>Bacillati</taxon>
        <taxon>Actinomycetota</taxon>
        <taxon>Nitriliruptoria</taxon>
        <taxon>Euzebyales</taxon>
    </lineage>
</organism>
<keyword evidence="2" id="KW-0472">Membrane</keyword>
<feature type="transmembrane region" description="Helical" evidence="2">
    <location>
        <begin position="71"/>
        <end position="88"/>
    </location>
</feature>
<accession>A0A346XYC5</accession>
<evidence type="ECO:0000313" key="5">
    <source>
        <dbReference type="Proteomes" id="UP000264006"/>
    </source>
</evidence>
<reference evidence="4 5" key="1">
    <citation type="submission" date="2018-09" db="EMBL/GenBank/DDBJ databases">
        <title>Complete genome sequence of Euzebya sp. DY32-46 isolated from seawater of Pacific Ocean.</title>
        <authorList>
            <person name="Xu L."/>
            <person name="Wu Y.-H."/>
            <person name="Xu X.-W."/>
        </authorList>
    </citation>
    <scope>NUCLEOTIDE SEQUENCE [LARGE SCALE GENOMIC DNA]</scope>
    <source>
        <strain evidence="4 5">DY32-46</strain>
    </source>
</reference>
<dbReference type="Proteomes" id="UP000264006">
    <property type="component" value="Chromosome"/>
</dbReference>
<dbReference type="AlphaFoldDB" id="A0A346XYC5"/>
<keyword evidence="2" id="KW-1133">Transmembrane helix</keyword>
<feature type="transmembrane region" description="Helical" evidence="2">
    <location>
        <begin position="226"/>
        <end position="245"/>
    </location>
</feature>
<evidence type="ECO:0000313" key="4">
    <source>
        <dbReference type="EMBL" id="AXV07222.1"/>
    </source>
</evidence>
<name>A0A346XYC5_9ACTN</name>
<sequence length="429" mass="44993">MDQKKWAGVAAGIGWYFGVDPVLIRIGFVVLGFMAGPVSLGLYVLLWIFLPEATSQRVPMSAPKPAGGRSRGVTAAAIVLGAMIFGQIDLFRGDVLLAAALIGLGVLLFNDRREVPTNPFWSGGASTPPPPAPWAVPTTDSSTGSPSSTMPPPPRPEDATVPLERSAPSRAGDCGPPWRRGPGHGPHQGRTTTAYPTGYTASWSGPPRPPMPATPRRGRTRSHPRSTLFPLSFGVWLLALGGAALLDRMGLVELTLFNAAALSLLVAGLGLLVGTWFGRARRLVPIGLLTGVVMVGAAAAPTIDLPRALEGGLGERQYALTAVGDVQPDYQLLAGQMVLDLTDLELGSETVDIDASVVLGELQVLVGPDVTVEAAGTLSAGDYTVLEETSSGNDLQFDVLDRGLEGAGRIRLDLESTFGEITVTREEPQ</sequence>
<dbReference type="Pfam" id="PF04024">
    <property type="entry name" value="PspC"/>
    <property type="match status" value="1"/>
</dbReference>
<feature type="transmembrane region" description="Helical" evidence="2">
    <location>
        <begin position="257"/>
        <end position="277"/>
    </location>
</feature>
<dbReference type="KEGG" id="euz:DVS28_a2541"/>
<gene>
    <name evidence="4" type="ORF">DVS28_a2541</name>
</gene>
<dbReference type="EMBL" id="CP031165">
    <property type="protein sequence ID" value="AXV07222.1"/>
    <property type="molecule type" value="Genomic_DNA"/>
</dbReference>
<feature type="domain" description="Phage shock protein PspC N-terminal" evidence="3">
    <location>
        <begin position="2"/>
        <end position="53"/>
    </location>
</feature>
<feature type="transmembrane region" description="Helical" evidence="2">
    <location>
        <begin position="284"/>
        <end position="303"/>
    </location>
</feature>
<evidence type="ECO:0000256" key="2">
    <source>
        <dbReference type="SAM" id="Phobius"/>
    </source>
</evidence>
<protein>
    <submittedName>
        <fullName evidence="4">PspC domain protein</fullName>
    </submittedName>
</protein>
<feature type="region of interest" description="Disordered" evidence="1">
    <location>
        <begin position="120"/>
        <end position="223"/>
    </location>
</feature>
<feature type="transmembrane region" description="Helical" evidence="2">
    <location>
        <begin position="94"/>
        <end position="110"/>
    </location>
</feature>
<evidence type="ECO:0000256" key="1">
    <source>
        <dbReference type="SAM" id="MobiDB-lite"/>
    </source>
</evidence>
<feature type="transmembrane region" description="Helical" evidence="2">
    <location>
        <begin position="22"/>
        <end position="50"/>
    </location>
</feature>